<protein>
    <submittedName>
        <fullName evidence="1">Uncharacterized protein</fullName>
    </submittedName>
</protein>
<proteinExistence type="predicted"/>
<reference evidence="1 2" key="1">
    <citation type="journal article" date="2009" name="PLoS Genet.">
        <title>The genome of Nectria haematococca: contribution of supernumerary chromosomes to gene expansion.</title>
        <authorList>
            <person name="Coleman J.J."/>
            <person name="Rounsley S.D."/>
            <person name="Rodriguez-Carres M."/>
            <person name="Kuo A."/>
            <person name="Wasmann C.C."/>
            <person name="Grimwood J."/>
            <person name="Schmutz J."/>
            <person name="Taga M."/>
            <person name="White G.J."/>
            <person name="Zhou S."/>
            <person name="Schwartz D.C."/>
            <person name="Freitag M."/>
            <person name="Ma L.J."/>
            <person name="Danchin E.G."/>
            <person name="Henrissat B."/>
            <person name="Coutinho P.M."/>
            <person name="Nelson D.R."/>
            <person name="Straney D."/>
            <person name="Napoli C.A."/>
            <person name="Barker B.M."/>
            <person name="Gribskov M."/>
            <person name="Rep M."/>
            <person name="Kroken S."/>
            <person name="Molnar I."/>
            <person name="Rensing C."/>
            <person name="Kennell J.C."/>
            <person name="Zamora J."/>
            <person name="Farman M.L."/>
            <person name="Selker E.U."/>
            <person name="Salamov A."/>
            <person name="Shapiro H."/>
            <person name="Pangilinan J."/>
            <person name="Lindquist E."/>
            <person name="Lamers C."/>
            <person name="Grigoriev I.V."/>
            <person name="Geiser D.M."/>
            <person name="Covert S.F."/>
            <person name="Temporini E."/>
            <person name="Vanetten H.D."/>
        </authorList>
    </citation>
    <scope>NUCLEOTIDE SEQUENCE [LARGE SCALE GENOMIC DNA]</scope>
    <source>
        <strain evidence="2">ATCC MYA-4622 / CBS 123669 / FGSC 9596 / NRRL 45880 / 77-13-4</strain>
    </source>
</reference>
<dbReference type="HOGENOM" id="CLU_624178_0_0_1"/>
<name>C7Z1Z2_FUSV7</name>
<organism evidence="1 2">
    <name type="scientific">Fusarium vanettenii (strain ATCC MYA-4622 / CBS 123669 / FGSC 9596 / NRRL 45880 / 77-13-4)</name>
    <name type="common">Fusarium solani subsp. pisi</name>
    <dbReference type="NCBI Taxonomy" id="660122"/>
    <lineage>
        <taxon>Eukaryota</taxon>
        <taxon>Fungi</taxon>
        <taxon>Dikarya</taxon>
        <taxon>Ascomycota</taxon>
        <taxon>Pezizomycotina</taxon>
        <taxon>Sordariomycetes</taxon>
        <taxon>Hypocreomycetidae</taxon>
        <taxon>Hypocreales</taxon>
        <taxon>Nectriaceae</taxon>
        <taxon>Fusarium</taxon>
        <taxon>Fusarium solani species complex</taxon>
        <taxon>Fusarium vanettenii</taxon>
    </lineage>
</organism>
<accession>C7Z1Z2</accession>
<dbReference type="RefSeq" id="XP_003047623.1">
    <property type="nucleotide sequence ID" value="XM_003047577.1"/>
</dbReference>
<dbReference type="OMA" id="ITIFNAP"/>
<keyword evidence="2" id="KW-1185">Reference proteome</keyword>
<dbReference type="EMBL" id="GG698906">
    <property type="protein sequence ID" value="EEU41910.1"/>
    <property type="molecule type" value="Genomic_DNA"/>
</dbReference>
<evidence type="ECO:0000313" key="2">
    <source>
        <dbReference type="Proteomes" id="UP000005206"/>
    </source>
</evidence>
<dbReference type="KEGG" id="nhe:NECHADRAFT_85966"/>
<dbReference type="GeneID" id="9671582"/>
<dbReference type="Proteomes" id="UP000005206">
    <property type="component" value="Chromosome 10"/>
</dbReference>
<sequence>MSSPEPSRRRTRSTSAPPRFKTFQVIKPFTIDDYCYLKEPGIVALKVGYHGIIAQSAADGSKRYPPVRLLRTTKTPQGLETYSALHKRGEEFNVPRDRIKIGSFVPEDVPENVPDDQRHLFEIIPKDRKLNPRRIKTRPGREEHTWIRTTQPAKPGMPECWVFRTAPRRISSRNVAFQFVNGNGESRNVCRIEISPKTWNSLNLNSASLVNRVVEITVDGQRHPFHWRNIPAIGPFDCWAEALRVAVCIEYMDADGHWKKQYFQSTNFKRFSTTPICRRLHERGIEEPFKAVVRIVEFNFLDQRFVASNPSEISRPCPRLLSLEETEKLIRRKLGTRLPLAWKSLADRPRRRCDLCITGTDELGCNTSRSTTVTPGGQILIQCKLAKLMMRYCTFNADIGQASELQDLAFIRRDAFVPQSALCPPNEKQHLAMLENFKD</sequence>
<gene>
    <name evidence="1" type="ORF">NECHADRAFT_85966</name>
</gene>
<evidence type="ECO:0000313" key="1">
    <source>
        <dbReference type="EMBL" id="EEU41910.1"/>
    </source>
</evidence>
<dbReference type="OrthoDB" id="4788824at2759"/>
<dbReference type="eggNOG" id="ENOG502T5YH">
    <property type="taxonomic scope" value="Eukaryota"/>
</dbReference>
<dbReference type="VEuPathDB" id="FungiDB:NECHADRAFT_85966"/>
<dbReference type="InParanoid" id="C7Z1Z2"/>
<dbReference type="AlphaFoldDB" id="C7Z1Z2"/>